<keyword evidence="3" id="KW-0175">Coiled coil</keyword>
<evidence type="ECO:0000256" key="2">
    <source>
        <dbReference type="PROSITE-ProRule" id="PRU00504"/>
    </source>
</evidence>
<dbReference type="CDD" id="cd05819">
    <property type="entry name" value="NHL"/>
    <property type="match status" value="1"/>
</dbReference>
<reference evidence="4 5" key="1">
    <citation type="journal article" date="2023" name="BMC Biol.">
        <title>The compact genome of the sponge Oopsacas minuta (Hexactinellida) is lacking key metazoan core genes.</title>
        <authorList>
            <person name="Santini S."/>
            <person name="Schenkelaars Q."/>
            <person name="Jourda C."/>
            <person name="Duchesne M."/>
            <person name="Belahbib H."/>
            <person name="Rocher C."/>
            <person name="Selva M."/>
            <person name="Riesgo A."/>
            <person name="Vervoort M."/>
            <person name="Leys S.P."/>
            <person name="Kodjabachian L."/>
            <person name="Le Bivic A."/>
            <person name="Borchiellini C."/>
            <person name="Claverie J.M."/>
            <person name="Renard E."/>
        </authorList>
    </citation>
    <scope>NUCLEOTIDE SEQUENCE [LARGE SCALE GENOMIC DNA]</scope>
    <source>
        <strain evidence="4">SPO-2</strain>
    </source>
</reference>
<name>A0AAV7JC04_9METZ</name>
<evidence type="ECO:0000256" key="3">
    <source>
        <dbReference type="SAM" id="Coils"/>
    </source>
</evidence>
<gene>
    <name evidence="4" type="ORF">LOD99_9249</name>
</gene>
<keyword evidence="1" id="KW-0677">Repeat</keyword>
<accession>A0AAV7JC04</accession>
<dbReference type="Proteomes" id="UP001165289">
    <property type="component" value="Unassembled WGS sequence"/>
</dbReference>
<dbReference type="Gene3D" id="2.120.10.30">
    <property type="entry name" value="TolB, C-terminal domain"/>
    <property type="match status" value="1"/>
</dbReference>
<dbReference type="PANTHER" id="PTHR24104">
    <property type="entry name" value="E3 UBIQUITIN-PROTEIN LIGASE NHLRC1-RELATED"/>
    <property type="match status" value="1"/>
</dbReference>
<evidence type="ECO:0000313" key="4">
    <source>
        <dbReference type="EMBL" id="KAI6646297.1"/>
    </source>
</evidence>
<protein>
    <submittedName>
        <fullName evidence="4">Uncharacterized protein</fullName>
    </submittedName>
</protein>
<proteinExistence type="predicted"/>
<dbReference type="Pfam" id="PF01436">
    <property type="entry name" value="NHL"/>
    <property type="match status" value="2"/>
</dbReference>
<dbReference type="EMBL" id="JAKMXF010000356">
    <property type="protein sequence ID" value="KAI6646297.1"/>
    <property type="molecule type" value="Genomic_DNA"/>
</dbReference>
<evidence type="ECO:0000313" key="5">
    <source>
        <dbReference type="Proteomes" id="UP001165289"/>
    </source>
</evidence>
<dbReference type="InterPro" id="IPR001258">
    <property type="entry name" value="NHL_repeat"/>
</dbReference>
<dbReference type="InterPro" id="IPR011042">
    <property type="entry name" value="6-blade_b-propeller_TolB-like"/>
</dbReference>
<evidence type="ECO:0000256" key="1">
    <source>
        <dbReference type="ARBA" id="ARBA00022737"/>
    </source>
</evidence>
<dbReference type="GO" id="GO:0061630">
    <property type="term" value="F:ubiquitin protein ligase activity"/>
    <property type="evidence" value="ECO:0007669"/>
    <property type="project" value="TreeGrafter"/>
</dbReference>
<dbReference type="PROSITE" id="PS51125">
    <property type="entry name" value="NHL"/>
    <property type="match status" value="1"/>
</dbReference>
<dbReference type="PANTHER" id="PTHR24104:SF25">
    <property type="entry name" value="PROTEIN LIN-41"/>
    <property type="match status" value="1"/>
</dbReference>
<sequence length="409" mass="46056">MATNQPIIVPLNEVAQFDCVATQIMNTFDLLIQQLIARRDALLGKLKDMKEEYLSKESTRKSAMEELANTQRHMEELSLKVNENKDLHQQATDLYQQRIKQLETPTKLQQPFFSYMMLSQLHTQIAEFGEVKEWELDYSLKKEPILAVGKVGKGNNELSATGLSLDEPNQIIYIADCDNSRIQVVSFEGKFLKGFGQDILKRPWGIAVTEDNVFITDTEIHALLQFNKKDCKLMKRTGNKGSGDGELNEPQGLCVDYNGDVYVTDNRNHRVSIFSKALEFVNCLGTQQLQSPQDIKVTPTSIVVLALSPNCVHFYSRSGHLINSCITSGEDGVVYGPLFFCLDVVGNILITDYTRNNIKILSPSGELIHTIGRRGHGRGEFRYPSGISISVLGTIYVIFWNTNFCLQAF</sequence>
<dbReference type="GO" id="GO:0043161">
    <property type="term" value="P:proteasome-mediated ubiquitin-dependent protein catabolic process"/>
    <property type="evidence" value="ECO:0007669"/>
    <property type="project" value="TreeGrafter"/>
</dbReference>
<feature type="coiled-coil region" evidence="3">
    <location>
        <begin position="32"/>
        <end position="80"/>
    </location>
</feature>
<dbReference type="GO" id="GO:0000209">
    <property type="term" value="P:protein polyubiquitination"/>
    <property type="evidence" value="ECO:0007669"/>
    <property type="project" value="TreeGrafter"/>
</dbReference>
<dbReference type="GO" id="GO:0008270">
    <property type="term" value="F:zinc ion binding"/>
    <property type="evidence" value="ECO:0007669"/>
    <property type="project" value="UniProtKB-KW"/>
</dbReference>
<keyword evidence="5" id="KW-1185">Reference proteome</keyword>
<organism evidence="4 5">
    <name type="scientific">Oopsacas minuta</name>
    <dbReference type="NCBI Taxonomy" id="111878"/>
    <lineage>
        <taxon>Eukaryota</taxon>
        <taxon>Metazoa</taxon>
        <taxon>Porifera</taxon>
        <taxon>Hexactinellida</taxon>
        <taxon>Hexasterophora</taxon>
        <taxon>Lyssacinosida</taxon>
        <taxon>Leucopsacidae</taxon>
        <taxon>Oopsacas</taxon>
    </lineage>
</organism>
<dbReference type="InterPro" id="IPR050952">
    <property type="entry name" value="TRIM-NHL_E3_ligases"/>
</dbReference>
<dbReference type="SUPFAM" id="SSF63829">
    <property type="entry name" value="Calcium-dependent phosphotriesterase"/>
    <property type="match status" value="1"/>
</dbReference>
<feature type="repeat" description="NHL" evidence="2">
    <location>
        <begin position="234"/>
        <end position="277"/>
    </location>
</feature>
<dbReference type="AlphaFoldDB" id="A0AAV7JC04"/>
<dbReference type="Gene3D" id="2.40.10.500">
    <property type="match status" value="1"/>
</dbReference>
<comment type="caution">
    <text evidence="4">The sequence shown here is derived from an EMBL/GenBank/DDBJ whole genome shotgun (WGS) entry which is preliminary data.</text>
</comment>